<dbReference type="NCBIfam" id="NF033516">
    <property type="entry name" value="transpos_IS3"/>
    <property type="match status" value="1"/>
</dbReference>
<sequence>MFACTLFGIDRQVYYRSIKRAHSKQVTASEVIGLVLKIRQTMPRIGAKKLYYLLKIRLNHLKIGRDKFIDILRANHLLIIPKRSYHITTNSHHRFRKHQNQILGLQIYRPEQVWVSDITYIGRRDKPCYLSLITDAYSKRIMGFNVADNMNTQSSLIALKNAIKQRRDKGSTLIHHSDRGLQFCSDQYQKLLQQNNIKCSMTQNSDPYENAVAERINGILKQEFNIDKFNQQLQVMKALVKNAIDIYNNERPHYSNYMLTPNQMHEQNKLEMRTYKRKTPAKKVLTGV</sequence>
<dbReference type="SUPFAM" id="SSF53098">
    <property type="entry name" value="Ribonuclease H-like"/>
    <property type="match status" value="1"/>
</dbReference>
<proteinExistence type="predicted"/>
<organism evidence="2 3">
    <name type="scientific">Flavobacterium limi</name>
    <dbReference type="NCBI Taxonomy" id="2045105"/>
    <lineage>
        <taxon>Bacteria</taxon>
        <taxon>Pseudomonadati</taxon>
        <taxon>Bacteroidota</taxon>
        <taxon>Flavobacteriia</taxon>
        <taxon>Flavobacteriales</taxon>
        <taxon>Flavobacteriaceae</taxon>
        <taxon>Flavobacterium</taxon>
    </lineage>
</organism>
<dbReference type="EMBL" id="BMKP01000030">
    <property type="protein sequence ID" value="GGF30537.1"/>
    <property type="molecule type" value="Genomic_DNA"/>
</dbReference>
<gene>
    <name evidence="2" type="ORF">GCM10011518_44720</name>
</gene>
<dbReference type="Pfam" id="PF00665">
    <property type="entry name" value="rve"/>
    <property type="match status" value="1"/>
</dbReference>
<dbReference type="InterPro" id="IPR050900">
    <property type="entry name" value="Transposase_IS3/IS150/IS904"/>
</dbReference>
<protein>
    <submittedName>
        <fullName evidence="2">Integrase</fullName>
    </submittedName>
</protein>
<dbReference type="RefSeq" id="WP_229684421.1">
    <property type="nucleotide sequence ID" value="NZ_BMKP01000030.1"/>
</dbReference>
<dbReference type="Gene3D" id="3.30.420.10">
    <property type="entry name" value="Ribonuclease H-like superfamily/Ribonuclease H"/>
    <property type="match status" value="1"/>
</dbReference>
<dbReference type="PANTHER" id="PTHR46889">
    <property type="entry name" value="TRANSPOSASE INSF FOR INSERTION SEQUENCE IS3B-RELATED"/>
    <property type="match status" value="1"/>
</dbReference>
<dbReference type="InterPro" id="IPR036397">
    <property type="entry name" value="RNaseH_sf"/>
</dbReference>
<feature type="domain" description="Integrase catalytic" evidence="1">
    <location>
        <begin position="106"/>
        <end position="269"/>
    </location>
</feature>
<evidence type="ECO:0000259" key="1">
    <source>
        <dbReference type="PROSITE" id="PS50994"/>
    </source>
</evidence>
<dbReference type="PROSITE" id="PS50994">
    <property type="entry name" value="INTEGRASE"/>
    <property type="match status" value="1"/>
</dbReference>
<accession>A0ABQ1UYM5</accession>
<dbReference type="InterPro" id="IPR048020">
    <property type="entry name" value="Transpos_IS3"/>
</dbReference>
<reference evidence="3" key="1">
    <citation type="journal article" date="2019" name="Int. J. Syst. Evol. Microbiol.">
        <title>The Global Catalogue of Microorganisms (GCM) 10K type strain sequencing project: providing services to taxonomists for standard genome sequencing and annotation.</title>
        <authorList>
            <consortium name="The Broad Institute Genomics Platform"/>
            <consortium name="The Broad Institute Genome Sequencing Center for Infectious Disease"/>
            <person name="Wu L."/>
            <person name="Ma J."/>
        </authorList>
    </citation>
    <scope>NUCLEOTIDE SEQUENCE [LARGE SCALE GENOMIC DNA]</scope>
    <source>
        <strain evidence="3">CGMCC 1.16060</strain>
    </source>
</reference>
<evidence type="ECO:0000313" key="2">
    <source>
        <dbReference type="EMBL" id="GGF30537.1"/>
    </source>
</evidence>
<evidence type="ECO:0000313" key="3">
    <source>
        <dbReference type="Proteomes" id="UP000655016"/>
    </source>
</evidence>
<name>A0ABQ1UYM5_9FLAO</name>
<dbReference type="Proteomes" id="UP000655016">
    <property type="component" value="Unassembled WGS sequence"/>
</dbReference>
<dbReference type="PANTHER" id="PTHR46889:SF5">
    <property type="entry name" value="INTEGRASE PROTEIN"/>
    <property type="match status" value="1"/>
</dbReference>
<comment type="caution">
    <text evidence="2">The sequence shown here is derived from an EMBL/GenBank/DDBJ whole genome shotgun (WGS) entry which is preliminary data.</text>
</comment>
<dbReference type="InterPro" id="IPR001584">
    <property type="entry name" value="Integrase_cat-core"/>
</dbReference>
<dbReference type="InterPro" id="IPR012337">
    <property type="entry name" value="RNaseH-like_sf"/>
</dbReference>
<keyword evidence="3" id="KW-1185">Reference proteome</keyword>